<keyword evidence="3" id="KW-1185">Reference proteome</keyword>
<dbReference type="Proteomes" id="UP000234950">
    <property type="component" value="Unassembled WGS sequence"/>
</dbReference>
<evidence type="ECO:0000256" key="1">
    <source>
        <dbReference type="SAM" id="SignalP"/>
    </source>
</evidence>
<dbReference type="PROSITE" id="PS51257">
    <property type="entry name" value="PROKAR_LIPOPROTEIN"/>
    <property type="match status" value="1"/>
</dbReference>
<name>A0A2N5H892_9BACI</name>
<protein>
    <recommendedName>
        <fullName evidence="4">Lipoprotein</fullName>
    </recommendedName>
</protein>
<dbReference type="AlphaFoldDB" id="A0A2N5H892"/>
<evidence type="ECO:0008006" key="4">
    <source>
        <dbReference type="Google" id="ProtNLM"/>
    </source>
</evidence>
<feature type="signal peptide" evidence="1">
    <location>
        <begin position="1"/>
        <end position="18"/>
    </location>
</feature>
<gene>
    <name evidence="2" type="ORF">CVD27_24015</name>
</gene>
<dbReference type="OrthoDB" id="2654667at2"/>
<dbReference type="InterPro" id="IPR025673">
    <property type="entry name" value="PCYCGC"/>
</dbReference>
<sequence length="104" mass="11564">MKRITTFFFLFILLAIVAAGCSSKLDDQSWKLDKKHKPLPDFVLNSSEKVQETYIMASTYPEVVAQVPCYCGCLADGHKSNLDCFVKSVSGDNAVQEWDSHGIS</sequence>
<proteinExistence type="predicted"/>
<evidence type="ECO:0000313" key="2">
    <source>
        <dbReference type="EMBL" id="PLS01725.1"/>
    </source>
</evidence>
<keyword evidence="1" id="KW-0732">Signal</keyword>
<dbReference type="Pfam" id="PF13798">
    <property type="entry name" value="PCYCGC"/>
    <property type="match status" value="1"/>
</dbReference>
<accession>A0A2N5H892</accession>
<comment type="caution">
    <text evidence="2">The sequence shown here is derived from an EMBL/GenBank/DDBJ whole genome shotgun (WGS) entry which is preliminary data.</text>
</comment>
<reference evidence="2 3" key="1">
    <citation type="submission" date="2017-11" db="EMBL/GenBank/DDBJ databases">
        <title>Comparitive Functional Genomics of Dry Heat Resistant strains isolated from the Viking Spacecraft.</title>
        <authorList>
            <person name="Seuylemezian A."/>
            <person name="Cooper K."/>
            <person name="Vaishampayan P."/>
        </authorList>
    </citation>
    <scope>NUCLEOTIDE SEQUENCE [LARGE SCALE GENOMIC DNA]</scope>
    <source>
        <strain evidence="2 3">V32-6</strain>
    </source>
</reference>
<feature type="chain" id="PRO_5038557369" description="Lipoprotein" evidence="1">
    <location>
        <begin position="19"/>
        <end position="104"/>
    </location>
</feature>
<organism evidence="2 3">
    <name type="scientific">Neobacillus cucumis</name>
    <dbReference type="NCBI Taxonomy" id="1740721"/>
    <lineage>
        <taxon>Bacteria</taxon>
        <taxon>Bacillati</taxon>
        <taxon>Bacillota</taxon>
        <taxon>Bacilli</taxon>
        <taxon>Bacillales</taxon>
        <taxon>Bacillaceae</taxon>
        <taxon>Neobacillus</taxon>
    </lineage>
</organism>
<evidence type="ECO:0000313" key="3">
    <source>
        <dbReference type="Proteomes" id="UP000234950"/>
    </source>
</evidence>
<dbReference type="EMBL" id="PGVE01000090">
    <property type="protein sequence ID" value="PLS01725.1"/>
    <property type="molecule type" value="Genomic_DNA"/>
</dbReference>